<dbReference type="Proteomes" id="UP000230069">
    <property type="component" value="Unassembled WGS sequence"/>
</dbReference>
<evidence type="ECO:0000313" key="1">
    <source>
        <dbReference type="EMBL" id="PIA54642.1"/>
    </source>
</evidence>
<keyword evidence="2" id="KW-1185">Reference proteome</keyword>
<sequence>MAITSGSEYGAFVGLRFKLKVIAYSPKIFTVAAKLVFASGVAEAEDVATSYWVSELWQKGLLYFELLGGDADTWIWEFSFDWSKGKNN</sequence>
<dbReference type="EMBL" id="KZ305026">
    <property type="protein sequence ID" value="PIA54642.1"/>
    <property type="molecule type" value="Genomic_DNA"/>
</dbReference>
<organism evidence="1 2">
    <name type="scientific">Aquilegia coerulea</name>
    <name type="common">Rocky mountain columbine</name>
    <dbReference type="NCBI Taxonomy" id="218851"/>
    <lineage>
        <taxon>Eukaryota</taxon>
        <taxon>Viridiplantae</taxon>
        <taxon>Streptophyta</taxon>
        <taxon>Embryophyta</taxon>
        <taxon>Tracheophyta</taxon>
        <taxon>Spermatophyta</taxon>
        <taxon>Magnoliopsida</taxon>
        <taxon>Ranunculales</taxon>
        <taxon>Ranunculaceae</taxon>
        <taxon>Thalictroideae</taxon>
        <taxon>Aquilegia</taxon>
    </lineage>
</organism>
<accession>A0A2G5EFW1</accession>
<evidence type="ECO:0000313" key="2">
    <source>
        <dbReference type="Proteomes" id="UP000230069"/>
    </source>
</evidence>
<reference evidence="1 2" key="1">
    <citation type="submission" date="2017-09" db="EMBL/GenBank/DDBJ databases">
        <title>WGS assembly of Aquilegia coerulea Goldsmith.</title>
        <authorList>
            <person name="Hodges S."/>
            <person name="Kramer E."/>
            <person name="Nordborg M."/>
            <person name="Tomkins J."/>
            <person name="Borevitz J."/>
            <person name="Derieg N."/>
            <person name="Yan J."/>
            <person name="Mihaltcheva S."/>
            <person name="Hayes R.D."/>
            <person name="Rokhsar D."/>
        </authorList>
    </citation>
    <scope>NUCLEOTIDE SEQUENCE [LARGE SCALE GENOMIC DNA]</scope>
    <source>
        <strain evidence="2">cv. Goldsmith</strain>
    </source>
</reference>
<proteinExistence type="predicted"/>
<name>A0A2G5EFW1_AQUCA</name>
<protein>
    <submittedName>
        <fullName evidence="1">Uncharacterized protein</fullName>
    </submittedName>
</protein>
<dbReference type="InParanoid" id="A0A2G5EFW1"/>
<dbReference type="AlphaFoldDB" id="A0A2G5EFW1"/>
<gene>
    <name evidence="1" type="ORF">AQUCO_00900892v1</name>
</gene>